<dbReference type="Pfam" id="PF13517">
    <property type="entry name" value="FG-GAP_3"/>
    <property type="match status" value="1"/>
</dbReference>
<feature type="chain" id="PRO_5045108352" evidence="3">
    <location>
        <begin position="39"/>
        <end position="1030"/>
    </location>
</feature>
<accession>A0ABX7EDK4</accession>
<proteinExistence type="predicted"/>
<dbReference type="RefSeq" id="WP_203214531.1">
    <property type="nucleotide sequence ID" value="NZ_CP049945.1"/>
</dbReference>
<sequence length="1030" mass="110120">MWRYRPRSGRRAGAGAVLSSALVAAVLTQLTGGATAFADDGSNTPTAAKGAPADPTGQALELAQESGEPVEVLAERTETTQVFANPSGTLTQDTYALPQWVRQDGTLREIDTTLAKNTDGTLSPKATEVEVRFSGGGDGPLVSVRRDGRGLHWTWPGELPAPRVENDAVTYPDVLPDVDLRLRAGSAGFGQILVVKSAEAAANPALEEVKFGLEGDGLAVEADDHGNLTAVNSAGQEIFTAPTPLMWDSSSSAEGGTARGAQAPVSPPVDEFTPPHGAREATMGVALDGQNLSLIPDREILLGEDTQYPVYLDPSVSGSRHAWAIAYKKTPNSSYYNGNGWRNSDGSVGTKDARVGYEDVTNGLARSYFRMNTKNLWSTDKVVSKSTFRIKNTWSYSCTAKPVQLWRTAAIGSSVSWNNRPTRREMLDSVTAAKGWSGSCPAGNLAFDVTKGAKDAAASQWNTITFELAAANESDVLGWKRFEAKSAVFSTEYNTRPGVPTGLDTSPSTAGDGKICRTTAPFGLIGNTPISLRAKATDKDADTVRITFHLWATGHHPNDDPNGKLIVDKTVSAPSGQYARYTLPTGLLKDHVKTANGNFSWKAQAGDGKLTSDWNPTKGAPGCRFVHDPDRPDARPGISSTKFPDGANGWPSGTGSVREEGVFQLTNGGVSDVVSYEYWTDSDKTVRTVKAGTDGKASVRVTPTVTGANLFYARSLDKAGNPSDPADYLFYAFGPAQPDQPGDIDGDGNPDLWSIDKDGALQRHHGAGDGTLTTSTKTASNAAWDDTLITHRGDWTGDGYEDLVALRPDTTTNSQRLWLHPNNGFGFACSNCTDGVTREELTVYSSENDHWQNADQILAIGDVDGPLDVDGDGTPDVPGHPDLLVKEGDRLWLYFGHADRRLDSDLEPVLLASEGWADMDMIAPGDTDGDGRPDLAARDRATGDLWVYRGTDEHGDWLTDVADQVQAGSSFTVAANPLITSPGDADHSGHFDLWYTRSSTNTLHAYLDVGTDARRKLDLPGDWTGHRAIS</sequence>
<name>A0ABX7EDK4_9ACTN</name>
<dbReference type="InterPro" id="IPR028994">
    <property type="entry name" value="Integrin_alpha_N"/>
</dbReference>
<organism evidence="4 5">
    <name type="scientific">Streptomyces koyangensis</name>
    <dbReference type="NCBI Taxonomy" id="188770"/>
    <lineage>
        <taxon>Bacteria</taxon>
        <taxon>Bacillati</taxon>
        <taxon>Actinomycetota</taxon>
        <taxon>Actinomycetes</taxon>
        <taxon>Kitasatosporales</taxon>
        <taxon>Streptomycetaceae</taxon>
        <taxon>Streptomyces</taxon>
        <taxon>Streptomyces aurantiacus group</taxon>
    </lineage>
</organism>
<dbReference type="EMBL" id="CP049945">
    <property type="protein sequence ID" value="QRF02572.1"/>
    <property type="molecule type" value="Genomic_DNA"/>
</dbReference>
<reference evidence="4 5" key="1">
    <citation type="submission" date="2020-03" db="EMBL/GenBank/DDBJ databases">
        <title>Genome mining and metabolic profiling illuminate the polycyclic tetramate macrolactams from Streptomyces koyangensis SCSIO 5802.</title>
        <authorList>
            <person name="Ding W."/>
        </authorList>
    </citation>
    <scope>NUCLEOTIDE SEQUENCE [LARGE SCALE GENOMIC DNA]</scope>
    <source>
        <strain evidence="4 5">SCSIO 5802</strain>
    </source>
</reference>
<feature type="signal peptide" evidence="3">
    <location>
        <begin position="1"/>
        <end position="38"/>
    </location>
</feature>
<dbReference type="SUPFAM" id="SSF69318">
    <property type="entry name" value="Integrin alpha N-terminal domain"/>
    <property type="match status" value="1"/>
</dbReference>
<keyword evidence="1 3" id="KW-0732">Signal</keyword>
<evidence type="ECO:0000313" key="5">
    <source>
        <dbReference type="Proteomes" id="UP000596311"/>
    </source>
</evidence>
<evidence type="ECO:0000256" key="2">
    <source>
        <dbReference type="SAM" id="MobiDB-lite"/>
    </source>
</evidence>
<keyword evidence="5" id="KW-1185">Reference proteome</keyword>
<evidence type="ECO:0000256" key="3">
    <source>
        <dbReference type="SAM" id="SignalP"/>
    </source>
</evidence>
<protein>
    <submittedName>
        <fullName evidence="4">VCBS repeat-containing protein</fullName>
    </submittedName>
</protein>
<evidence type="ECO:0000313" key="4">
    <source>
        <dbReference type="EMBL" id="QRF02572.1"/>
    </source>
</evidence>
<evidence type="ECO:0000256" key="1">
    <source>
        <dbReference type="ARBA" id="ARBA00022729"/>
    </source>
</evidence>
<feature type="region of interest" description="Disordered" evidence="2">
    <location>
        <begin position="250"/>
        <end position="269"/>
    </location>
</feature>
<gene>
    <name evidence="4" type="ORF">G9U55_10395</name>
</gene>
<dbReference type="InterPro" id="IPR013517">
    <property type="entry name" value="FG-GAP"/>
</dbReference>
<dbReference type="Proteomes" id="UP000596311">
    <property type="component" value="Chromosome"/>
</dbReference>